<reference evidence="3 4" key="1">
    <citation type="submission" date="2018-12" db="EMBL/GenBank/DDBJ databases">
        <authorList>
            <person name="Sun L."/>
            <person name="Chen Z."/>
        </authorList>
    </citation>
    <scope>NUCLEOTIDE SEQUENCE [LARGE SCALE GENOMIC DNA]</scope>
    <source>
        <strain evidence="3 4">DSM 15890</strain>
    </source>
</reference>
<gene>
    <name evidence="3" type="ORF">EJP82_20050</name>
</gene>
<keyword evidence="1" id="KW-1133">Transmembrane helix</keyword>
<proteinExistence type="predicted"/>
<dbReference type="EMBL" id="RZNY01000019">
    <property type="protein sequence ID" value="RUT43413.1"/>
    <property type="molecule type" value="Genomic_DNA"/>
</dbReference>
<dbReference type="PANTHER" id="PTHR36834">
    <property type="entry name" value="MEMBRANE PROTEIN-RELATED"/>
    <property type="match status" value="1"/>
</dbReference>
<feature type="transmembrane region" description="Helical" evidence="1">
    <location>
        <begin position="40"/>
        <end position="61"/>
    </location>
</feature>
<evidence type="ECO:0000259" key="2">
    <source>
        <dbReference type="Pfam" id="PF04892"/>
    </source>
</evidence>
<comment type="caution">
    <text evidence="3">The sequence shown here is derived from an EMBL/GenBank/DDBJ whole genome shotgun (WGS) entry which is preliminary data.</text>
</comment>
<dbReference type="InterPro" id="IPR006976">
    <property type="entry name" value="VanZ-like"/>
</dbReference>
<dbReference type="AlphaFoldDB" id="A0A433Y4V4"/>
<dbReference type="PANTHER" id="PTHR36834:SF1">
    <property type="entry name" value="INTEGRAL MEMBRANE PROTEIN"/>
    <property type="match status" value="1"/>
</dbReference>
<evidence type="ECO:0000313" key="3">
    <source>
        <dbReference type="EMBL" id="RUT43413.1"/>
    </source>
</evidence>
<evidence type="ECO:0000256" key="1">
    <source>
        <dbReference type="SAM" id="Phobius"/>
    </source>
</evidence>
<keyword evidence="1" id="KW-0812">Transmembrane</keyword>
<keyword evidence="4" id="KW-1185">Reference proteome</keyword>
<accession>A0A433Y4V4</accession>
<feature type="transmembrane region" description="Helical" evidence="1">
    <location>
        <begin position="12"/>
        <end position="28"/>
    </location>
</feature>
<feature type="domain" description="VanZ-like" evidence="2">
    <location>
        <begin position="46"/>
        <end position="165"/>
    </location>
</feature>
<feature type="transmembrane region" description="Helical" evidence="1">
    <location>
        <begin position="119"/>
        <end position="139"/>
    </location>
</feature>
<protein>
    <submittedName>
        <fullName evidence="3">VanZ family protein</fullName>
    </submittedName>
</protein>
<dbReference type="RefSeq" id="WP_127193842.1">
    <property type="nucleotide sequence ID" value="NZ_RZNY01000019.1"/>
</dbReference>
<sequence>MSIQYTIESYYVLAPLFLIFLVTLLGLTKLKIKRFTALQYTLLVTFGFYLLAVFHLVLFPIDVNIGLYVNQTPWYKHINFIPILTIDIKSFILNIIMLVPLGMYLPLLNPKYDSTKKAAKLVLILSLSIEVIQMVIGITLGSSRSTDINDIIANTLGGVLGFLIMNKLMQANAIQRLAAKFNL</sequence>
<dbReference type="InterPro" id="IPR053150">
    <property type="entry name" value="Teicoplanin_resist-assoc"/>
</dbReference>
<feature type="transmembrane region" description="Helical" evidence="1">
    <location>
        <begin position="81"/>
        <end position="107"/>
    </location>
</feature>
<keyword evidence="1" id="KW-0472">Membrane</keyword>
<dbReference type="OrthoDB" id="4822551at2"/>
<feature type="transmembrane region" description="Helical" evidence="1">
    <location>
        <begin position="151"/>
        <end position="169"/>
    </location>
</feature>
<evidence type="ECO:0000313" key="4">
    <source>
        <dbReference type="Proteomes" id="UP000279446"/>
    </source>
</evidence>
<organism evidence="3 4">
    <name type="scientific">Paenibacillus anaericanus</name>
    <dbReference type="NCBI Taxonomy" id="170367"/>
    <lineage>
        <taxon>Bacteria</taxon>
        <taxon>Bacillati</taxon>
        <taxon>Bacillota</taxon>
        <taxon>Bacilli</taxon>
        <taxon>Bacillales</taxon>
        <taxon>Paenibacillaceae</taxon>
        <taxon>Paenibacillus</taxon>
    </lineage>
</organism>
<name>A0A433Y4V4_9BACL</name>
<dbReference type="Proteomes" id="UP000279446">
    <property type="component" value="Unassembled WGS sequence"/>
</dbReference>
<dbReference type="Pfam" id="PF04892">
    <property type="entry name" value="VanZ"/>
    <property type="match status" value="1"/>
</dbReference>